<evidence type="ECO:0000259" key="10">
    <source>
        <dbReference type="PROSITE" id="PS50142"/>
    </source>
</evidence>
<keyword evidence="12" id="KW-1185">Reference proteome</keyword>
<comment type="subunit">
    <text evidence="8">Homodimer.</text>
</comment>
<dbReference type="EC" id="3.1.26.3" evidence="8"/>
<comment type="similarity">
    <text evidence="2">Belongs to the ribonuclease III family.</text>
</comment>
<keyword evidence="5 8" id="KW-0255">Endonuclease</keyword>
<dbReference type="CDD" id="cd10845">
    <property type="entry name" value="DSRM_RNAse_III_family"/>
    <property type="match status" value="1"/>
</dbReference>
<dbReference type="SMART" id="SM00358">
    <property type="entry name" value="DSRM"/>
    <property type="match status" value="1"/>
</dbReference>
<dbReference type="GO" id="GO:0004525">
    <property type="term" value="F:ribonuclease III activity"/>
    <property type="evidence" value="ECO:0007669"/>
    <property type="project" value="UniProtKB-EC"/>
</dbReference>
<keyword evidence="8" id="KW-0460">Magnesium</keyword>
<keyword evidence="7 8" id="KW-0694">RNA-binding</keyword>
<feature type="active site" evidence="8">
    <location>
        <position position="139"/>
    </location>
</feature>
<feature type="domain" description="DRBM" evidence="9">
    <location>
        <begin position="177"/>
        <end position="245"/>
    </location>
</feature>
<comment type="cofactor">
    <cofactor evidence="8">
        <name>Mg(2+)</name>
        <dbReference type="ChEBI" id="CHEBI:18420"/>
    </cofactor>
</comment>
<keyword evidence="8" id="KW-0963">Cytoplasm</keyword>
<comment type="caution">
    <text evidence="11">The sequence shown here is derived from an EMBL/GenBank/DDBJ whole genome shotgun (WGS) entry which is preliminary data.</text>
</comment>
<dbReference type="PROSITE" id="PS50142">
    <property type="entry name" value="RNASE_3_2"/>
    <property type="match status" value="1"/>
</dbReference>
<dbReference type="Pfam" id="PF00035">
    <property type="entry name" value="dsrm"/>
    <property type="match status" value="1"/>
</dbReference>
<dbReference type="HAMAP" id="MF_00104">
    <property type="entry name" value="RNase_III"/>
    <property type="match status" value="1"/>
</dbReference>
<feature type="binding site" evidence="8">
    <location>
        <position position="65"/>
    </location>
    <ligand>
        <name>Mg(2+)</name>
        <dbReference type="ChEBI" id="CHEBI:18420"/>
    </ligand>
</feature>
<comment type="subcellular location">
    <subcellularLocation>
        <location evidence="8">Cytoplasm</location>
    </subcellularLocation>
</comment>
<dbReference type="PROSITE" id="PS00517">
    <property type="entry name" value="RNASE_3_1"/>
    <property type="match status" value="1"/>
</dbReference>
<feature type="domain" description="RNase III" evidence="10">
    <location>
        <begin position="15"/>
        <end position="150"/>
    </location>
</feature>
<dbReference type="InterPro" id="IPR000999">
    <property type="entry name" value="RNase_III_dom"/>
</dbReference>
<evidence type="ECO:0000256" key="6">
    <source>
        <dbReference type="ARBA" id="ARBA00022801"/>
    </source>
</evidence>
<evidence type="ECO:0000256" key="7">
    <source>
        <dbReference type="ARBA" id="ARBA00022884"/>
    </source>
</evidence>
<dbReference type="Pfam" id="PF14622">
    <property type="entry name" value="Ribonucleas_3_3"/>
    <property type="match status" value="1"/>
</dbReference>
<dbReference type="SUPFAM" id="SSF54768">
    <property type="entry name" value="dsRNA-binding domain-like"/>
    <property type="match status" value="1"/>
</dbReference>
<evidence type="ECO:0000256" key="4">
    <source>
        <dbReference type="ARBA" id="ARBA00022722"/>
    </source>
</evidence>
<keyword evidence="8" id="KW-0819">tRNA processing</keyword>
<comment type="catalytic activity">
    <reaction evidence="1 8">
        <text>Endonucleolytic cleavage to 5'-phosphomonoester.</text>
        <dbReference type="EC" id="3.1.26.3"/>
    </reaction>
</comment>
<evidence type="ECO:0000256" key="8">
    <source>
        <dbReference type="HAMAP-Rule" id="MF_00104"/>
    </source>
</evidence>
<dbReference type="EMBL" id="JAUJEA010000005">
    <property type="protein sequence ID" value="MDN5202607.1"/>
    <property type="molecule type" value="Genomic_DNA"/>
</dbReference>
<feature type="binding site" evidence="8">
    <location>
        <position position="139"/>
    </location>
    <ligand>
        <name>Mg(2+)</name>
        <dbReference type="ChEBI" id="CHEBI:18420"/>
    </ligand>
</feature>
<evidence type="ECO:0000256" key="1">
    <source>
        <dbReference type="ARBA" id="ARBA00000109"/>
    </source>
</evidence>
<keyword evidence="8" id="KW-0699">rRNA-binding</keyword>
<dbReference type="PANTHER" id="PTHR11207:SF0">
    <property type="entry name" value="RIBONUCLEASE 3"/>
    <property type="match status" value="1"/>
</dbReference>
<evidence type="ECO:0000256" key="2">
    <source>
        <dbReference type="ARBA" id="ARBA00010183"/>
    </source>
</evidence>
<evidence type="ECO:0000256" key="5">
    <source>
        <dbReference type="ARBA" id="ARBA00022759"/>
    </source>
</evidence>
<dbReference type="InterPro" id="IPR014720">
    <property type="entry name" value="dsRBD_dom"/>
</dbReference>
<dbReference type="NCBIfam" id="TIGR02191">
    <property type="entry name" value="RNaseIII"/>
    <property type="match status" value="1"/>
</dbReference>
<keyword evidence="8" id="KW-0698">rRNA processing</keyword>
<comment type="function">
    <text evidence="8">Digests double-stranded RNA. Involved in the processing of primary rRNA transcript to yield the immediate precursors to the large and small rRNAs (23S and 16S). Processes some mRNAs, and tRNAs when they are encoded in the rRNA operon. Processes pre-crRNA and tracrRNA of type II CRISPR loci if present in the organism.</text>
</comment>
<organism evidence="11 12">
    <name type="scientific">Splendidivirga corallicola</name>
    <dbReference type="NCBI Taxonomy" id="3051826"/>
    <lineage>
        <taxon>Bacteria</taxon>
        <taxon>Pseudomonadati</taxon>
        <taxon>Bacteroidota</taxon>
        <taxon>Cytophagia</taxon>
        <taxon>Cytophagales</taxon>
        <taxon>Splendidivirgaceae</taxon>
        <taxon>Splendidivirga</taxon>
    </lineage>
</organism>
<feature type="active site" evidence="8">
    <location>
        <position position="69"/>
    </location>
</feature>
<dbReference type="Gene3D" id="3.30.160.20">
    <property type="match status" value="1"/>
</dbReference>
<dbReference type="InterPro" id="IPR011907">
    <property type="entry name" value="RNase_III"/>
</dbReference>
<dbReference type="PANTHER" id="PTHR11207">
    <property type="entry name" value="RIBONUCLEASE III"/>
    <property type="match status" value="1"/>
</dbReference>
<evidence type="ECO:0000256" key="3">
    <source>
        <dbReference type="ARBA" id="ARBA00022664"/>
    </source>
</evidence>
<evidence type="ECO:0000259" key="9">
    <source>
        <dbReference type="PROSITE" id="PS50137"/>
    </source>
</evidence>
<dbReference type="RefSeq" id="WP_346752631.1">
    <property type="nucleotide sequence ID" value="NZ_JAUJEA010000005.1"/>
</dbReference>
<reference evidence="11" key="1">
    <citation type="submission" date="2023-06" db="EMBL/GenBank/DDBJ databases">
        <title>Genomic of Parafulvivirga corallium.</title>
        <authorList>
            <person name="Wang G."/>
        </authorList>
    </citation>
    <scope>NUCLEOTIDE SEQUENCE</scope>
    <source>
        <strain evidence="11">BMA10</strain>
    </source>
</reference>
<accession>A0ABT8KRH0</accession>
<dbReference type="Proteomes" id="UP001172082">
    <property type="component" value="Unassembled WGS sequence"/>
</dbReference>
<keyword evidence="8" id="KW-0479">Metal-binding</keyword>
<evidence type="ECO:0000313" key="12">
    <source>
        <dbReference type="Proteomes" id="UP001172082"/>
    </source>
</evidence>
<dbReference type="Gene3D" id="1.10.1520.10">
    <property type="entry name" value="Ribonuclease III domain"/>
    <property type="match status" value="1"/>
</dbReference>
<dbReference type="SUPFAM" id="SSF69065">
    <property type="entry name" value="RNase III domain-like"/>
    <property type="match status" value="1"/>
</dbReference>
<keyword evidence="4 8" id="KW-0540">Nuclease</keyword>
<dbReference type="CDD" id="cd00593">
    <property type="entry name" value="RIBOc"/>
    <property type="match status" value="1"/>
</dbReference>
<name>A0ABT8KRH0_9BACT</name>
<dbReference type="InterPro" id="IPR036389">
    <property type="entry name" value="RNase_III_sf"/>
</dbReference>
<feature type="binding site" evidence="8">
    <location>
        <position position="136"/>
    </location>
    <ligand>
        <name>Mg(2+)</name>
        <dbReference type="ChEBI" id="CHEBI:18420"/>
    </ligand>
</feature>
<sequence length="246" mass="28419">MNLFFKRLSWLLTVRSENDKKLAAAIKMIVGRHPFNLDLYKLAVKHSSVAEIGRTGFKESNERLEYLGDAILGAIIAEYLFKKFPYKEEGFLTEIRSRIVNRESLNNVSRKIGLNDLVQYDANRKNSLSHKSIHGDTLEALLGAIYLDRGFKFCKRFIIKKLLLHYDIKEIINNNPNSKSLIIEWAQKENKDIRFEVVEVKNKKHFKEFVVQLFIENEPIGKGFGLSKKKAEQDAAQKSCDLLNLT</sequence>
<proteinExistence type="inferred from homology"/>
<dbReference type="SMART" id="SM00535">
    <property type="entry name" value="RIBOc"/>
    <property type="match status" value="1"/>
</dbReference>
<keyword evidence="3 8" id="KW-0507">mRNA processing</keyword>
<gene>
    <name evidence="8 11" type="primary">rnc</name>
    <name evidence="11" type="ORF">QQ008_14560</name>
</gene>
<dbReference type="PROSITE" id="PS50137">
    <property type="entry name" value="DS_RBD"/>
    <property type="match status" value="1"/>
</dbReference>
<protein>
    <recommendedName>
        <fullName evidence="8">Ribonuclease 3</fullName>
        <ecNumber evidence="8">3.1.26.3</ecNumber>
    </recommendedName>
    <alternativeName>
        <fullName evidence="8">Ribonuclease III</fullName>
        <shortName evidence="8">RNase III</shortName>
    </alternativeName>
</protein>
<keyword evidence="6 8" id="KW-0378">Hydrolase</keyword>
<evidence type="ECO:0000313" key="11">
    <source>
        <dbReference type="EMBL" id="MDN5202607.1"/>
    </source>
</evidence>